<evidence type="ECO:0000313" key="2">
    <source>
        <dbReference type="EMBL" id="KAJ1124627.1"/>
    </source>
</evidence>
<sequence length="126" mass="13690">MQRPFHRASERKILTGGSNAAKESGACGSGPPRQCRVRPTERERSDLFTAQKGAKSQPVALLPQRTLGLLVQAPQAAQLKVRPAERKWSNLFTVPLGAKWQPAALMPQRSLGLVVRGLPGSVELFP</sequence>
<reference evidence="2" key="1">
    <citation type="journal article" date="2022" name="bioRxiv">
        <title>Sequencing and chromosome-scale assembly of the giantPleurodeles waltlgenome.</title>
        <authorList>
            <person name="Brown T."/>
            <person name="Elewa A."/>
            <person name="Iarovenko S."/>
            <person name="Subramanian E."/>
            <person name="Araus A.J."/>
            <person name="Petzold A."/>
            <person name="Susuki M."/>
            <person name="Suzuki K.-i.T."/>
            <person name="Hayashi T."/>
            <person name="Toyoda A."/>
            <person name="Oliveira C."/>
            <person name="Osipova E."/>
            <person name="Leigh N.D."/>
            <person name="Simon A."/>
            <person name="Yun M.H."/>
        </authorList>
    </citation>
    <scope>NUCLEOTIDE SEQUENCE</scope>
    <source>
        <strain evidence="2">20211129_DDA</strain>
        <tissue evidence="2">Liver</tissue>
    </source>
</reference>
<name>A0AAV7PBA4_PLEWA</name>
<accession>A0AAV7PBA4</accession>
<dbReference type="AlphaFoldDB" id="A0AAV7PBA4"/>
<comment type="caution">
    <text evidence="2">The sequence shown here is derived from an EMBL/GenBank/DDBJ whole genome shotgun (WGS) entry which is preliminary data.</text>
</comment>
<evidence type="ECO:0000256" key="1">
    <source>
        <dbReference type="SAM" id="MobiDB-lite"/>
    </source>
</evidence>
<feature type="region of interest" description="Disordered" evidence="1">
    <location>
        <begin position="1"/>
        <end position="55"/>
    </location>
</feature>
<dbReference type="EMBL" id="JANPWB010000011">
    <property type="protein sequence ID" value="KAJ1124627.1"/>
    <property type="molecule type" value="Genomic_DNA"/>
</dbReference>
<keyword evidence="3" id="KW-1185">Reference proteome</keyword>
<evidence type="ECO:0000313" key="3">
    <source>
        <dbReference type="Proteomes" id="UP001066276"/>
    </source>
</evidence>
<proteinExistence type="predicted"/>
<dbReference type="Proteomes" id="UP001066276">
    <property type="component" value="Chromosome 7"/>
</dbReference>
<organism evidence="2 3">
    <name type="scientific">Pleurodeles waltl</name>
    <name type="common">Iberian ribbed newt</name>
    <dbReference type="NCBI Taxonomy" id="8319"/>
    <lineage>
        <taxon>Eukaryota</taxon>
        <taxon>Metazoa</taxon>
        <taxon>Chordata</taxon>
        <taxon>Craniata</taxon>
        <taxon>Vertebrata</taxon>
        <taxon>Euteleostomi</taxon>
        <taxon>Amphibia</taxon>
        <taxon>Batrachia</taxon>
        <taxon>Caudata</taxon>
        <taxon>Salamandroidea</taxon>
        <taxon>Salamandridae</taxon>
        <taxon>Pleurodelinae</taxon>
        <taxon>Pleurodeles</taxon>
    </lineage>
</organism>
<gene>
    <name evidence="2" type="ORF">NDU88_003076</name>
</gene>
<protein>
    <submittedName>
        <fullName evidence="2">Uncharacterized protein</fullName>
    </submittedName>
</protein>